<evidence type="ECO:0000313" key="1">
    <source>
        <dbReference type="EMBL" id="EJZ44351.1"/>
    </source>
</evidence>
<sequence>FQEGLAEVQKDEKWGFIDKRGNEIVELKYDEVLCFKEGLAAVQKDEKWGFIDKKGNEIIKLKYDYVGYFKEGLAVVNKGYKWGFIDKKGREIIELKYDYVYDFKEGLAIVEKYNRFGLIDKKGNNIIDIKYDGIDIDFRNDLIFVKKKGKWGFIDKLGTELTEFVYDKIITLKEEILVVSKGEKIGFIDKTGKEITEIKYDYIEYSLGCIRLLSENNKQVKNYTQDILSLFLESYWDCNYIDYLTSVFREDAIIVKKDGKYGYIDKMGKELTEIKYDAVSTFTDGIAVAIKDFKIDIIDGDIPYLTYHDVNILRWIIDRIIEQGKYIVIDVNWKKVNTLEYNVLKDKLECAVILALFDFILY</sequence>
<dbReference type="RefSeq" id="WP_009527237.1">
    <property type="nucleotide sequence ID" value="NZ_JH815225.1"/>
</dbReference>
<gene>
    <name evidence="1" type="ORF">HMPREF9630_02100</name>
</gene>
<comment type="caution">
    <text evidence="1">The sequence shown here is derived from an EMBL/GenBank/DDBJ whole genome shotgun (WGS) entry which is preliminary data.</text>
</comment>
<dbReference type="EMBL" id="AFZF02000004">
    <property type="protein sequence ID" value="EJZ44351.1"/>
    <property type="molecule type" value="Genomic_DNA"/>
</dbReference>
<evidence type="ECO:0000313" key="2">
    <source>
        <dbReference type="Proteomes" id="UP000017818"/>
    </source>
</evidence>
<feature type="non-terminal residue" evidence="1">
    <location>
        <position position="1"/>
    </location>
</feature>
<proteinExistence type="predicted"/>
<dbReference type="HOGENOM" id="CLU_764005_0_0_9"/>
<protein>
    <recommendedName>
        <fullName evidence="3">WG repeat-containing protein</fullName>
    </recommendedName>
</protein>
<name>U6Q1G8_9FIRM</name>
<dbReference type="AlphaFoldDB" id="U6Q1G8"/>
<organism evidence="1 2">
    <name type="scientific">Peptoanaerobacter stomatis</name>
    <dbReference type="NCBI Taxonomy" id="796937"/>
    <lineage>
        <taxon>Bacteria</taxon>
        <taxon>Bacillati</taxon>
        <taxon>Bacillota</taxon>
        <taxon>Clostridia</taxon>
        <taxon>Peptostreptococcales</taxon>
        <taxon>Filifactoraceae</taxon>
        <taxon>Peptoanaerobacter</taxon>
    </lineage>
</organism>
<dbReference type="Pfam" id="PF14903">
    <property type="entry name" value="WG_beta_rep"/>
    <property type="match status" value="5"/>
</dbReference>
<reference evidence="1 2" key="1">
    <citation type="submission" date="2012-05" db="EMBL/GenBank/DDBJ databases">
        <title>The Genome Sequence of Eubacteriaceae bacterium CM2.</title>
        <authorList>
            <consortium name="The Broad Institute Genome Sequencing Platform"/>
            <person name="Earl A."/>
            <person name="Ward D."/>
            <person name="Feldgarden M."/>
            <person name="Gevers D."/>
            <person name="Sizova M."/>
            <person name="Hazen A."/>
            <person name="Epstein S."/>
            <person name="Walker B."/>
            <person name="Young S.K."/>
            <person name="Zeng Q."/>
            <person name="Gargeya S."/>
            <person name="Fitzgerald M."/>
            <person name="Haas B."/>
            <person name="Abouelleil A."/>
            <person name="Alvarado L."/>
            <person name="Arachchi H.M."/>
            <person name="Berlin A."/>
            <person name="Chapman S.B."/>
            <person name="Goldberg J."/>
            <person name="Griggs A."/>
            <person name="Gujja S."/>
            <person name="Hansen M."/>
            <person name="Howarth C."/>
            <person name="Imamovic A."/>
            <person name="Larimer J."/>
            <person name="McCowen C."/>
            <person name="Montmayeur A."/>
            <person name="Murphy C."/>
            <person name="Neiman D."/>
            <person name="Pearson M."/>
            <person name="Priest M."/>
            <person name="Roberts A."/>
            <person name="Saif S."/>
            <person name="Shea T."/>
            <person name="Sisk P."/>
            <person name="Sykes S."/>
            <person name="Wortman J."/>
            <person name="Nusbaum C."/>
            <person name="Birren B."/>
        </authorList>
    </citation>
    <scope>NUCLEOTIDE SEQUENCE [LARGE SCALE GENOMIC DNA]</scope>
    <source>
        <strain evidence="1 2">CM2</strain>
    </source>
</reference>
<dbReference type="PANTHER" id="PTHR37841:SF1">
    <property type="entry name" value="DUF3298 DOMAIN-CONTAINING PROTEIN"/>
    <property type="match status" value="1"/>
</dbReference>
<dbReference type="PANTHER" id="PTHR37841">
    <property type="entry name" value="GLR2918 PROTEIN"/>
    <property type="match status" value="1"/>
</dbReference>
<dbReference type="Proteomes" id="UP000017818">
    <property type="component" value="Unassembled WGS sequence"/>
</dbReference>
<accession>U6Q1G8</accession>
<evidence type="ECO:0008006" key="3">
    <source>
        <dbReference type="Google" id="ProtNLM"/>
    </source>
</evidence>
<dbReference type="InterPro" id="IPR032774">
    <property type="entry name" value="WG_beta_rep"/>
</dbReference>